<dbReference type="PROSITE" id="PS50929">
    <property type="entry name" value="ABC_TM1F"/>
    <property type="match status" value="1"/>
</dbReference>
<dbReference type="Pfam" id="PF00664">
    <property type="entry name" value="ABC_membrane"/>
    <property type="match status" value="1"/>
</dbReference>
<comment type="subcellular location">
    <subcellularLocation>
        <location evidence="1">Membrane</location>
        <topology evidence="1">Multi-pass membrane protein</topology>
    </subcellularLocation>
</comment>
<evidence type="ECO:0000256" key="5">
    <source>
        <dbReference type="SAM" id="Phobius"/>
    </source>
</evidence>
<dbReference type="InterPro" id="IPR036640">
    <property type="entry name" value="ABC1_TM_sf"/>
</dbReference>
<organism evidence="7 8">
    <name type="scientific">Acer negundo</name>
    <name type="common">Box elder</name>
    <dbReference type="NCBI Taxonomy" id="4023"/>
    <lineage>
        <taxon>Eukaryota</taxon>
        <taxon>Viridiplantae</taxon>
        <taxon>Streptophyta</taxon>
        <taxon>Embryophyta</taxon>
        <taxon>Tracheophyta</taxon>
        <taxon>Spermatophyta</taxon>
        <taxon>Magnoliopsida</taxon>
        <taxon>eudicotyledons</taxon>
        <taxon>Gunneridae</taxon>
        <taxon>Pentapetalae</taxon>
        <taxon>rosids</taxon>
        <taxon>malvids</taxon>
        <taxon>Sapindales</taxon>
        <taxon>Sapindaceae</taxon>
        <taxon>Hippocastanoideae</taxon>
        <taxon>Acereae</taxon>
        <taxon>Acer</taxon>
    </lineage>
</organism>
<keyword evidence="8" id="KW-1185">Reference proteome</keyword>
<comment type="caution">
    <text evidence="7">The sequence shown here is derived from an EMBL/GenBank/DDBJ whole genome shotgun (WGS) entry which is preliminary data.</text>
</comment>
<dbReference type="CDD" id="cd18577">
    <property type="entry name" value="ABC_6TM_Pgp_ABCB1_D1_like"/>
    <property type="match status" value="1"/>
</dbReference>
<dbReference type="Gene3D" id="1.20.1560.10">
    <property type="entry name" value="ABC transporter type 1, transmembrane domain"/>
    <property type="match status" value="2"/>
</dbReference>
<reference evidence="7" key="2">
    <citation type="submission" date="2023-02" db="EMBL/GenBank/DDBJ databases">
        <authorList>
            <person name="Swenson N.G."/>
            <person name="Wegrzyn J.L."/>
            <person name="Mcevoy S.L."/>
        </authorList>
    </citation>
    <scope>NUCLEOTIDE SEQUENCE</scope>
    <source>
        <strain evidence="7">91603</strain>
        <tissue evidence="7">Leaf</tissue>
    </source>
</reference>
<gene>
    <name evidence="7" type="ORF">LWI28_002774</name>
</gene>
<dbReference type="GO" id="GO:0005524">
    <property type="term" value="F:ATP binding"/>
    <property type="evidence" value="ECO:0007669"/>
    <property type="project" value="InterPro"/>
</dbReference>
<dbReference type="Proteomes" id="UP001064489">
    <property type="component" value="Chromosome 4"/>
</dbReference>
<protein>
    <recommendedName>
        <fullName evidence="6">ABC transmembrane type-1 domain-containing protein</fullName>
    </recommendedName>
</protein>
<keyword evidence="3 5" id="KW-1133">Transmembrane helix</keyword>
<dbReference type="InterPro" id="IPR011527">
    <property type="entry name" value="ABC1_TM_dom"/>
</dbReference>
<evidence type="ECO:0000259" key="6">
    <source>
        <dbReference type="PROSITE" id="PS50929"/>
    </source>
</evidence>
<dbReference type="PANTHER" id="PTHR24222">
    <property type="entry name" value="ABC TRANSPORTER B FAMILY"/>
    <property type="match status" value="1"/>
</dbReference>
<dbReference type="EMBL" id="JAJSOW010000101">
    <property type="protein sequence ID" value="KAI9180246.1"/>
    <property type="molecule type" value="Genomic_DNA"/>
</dbReference>
<sequence length="267" mass="28275">MQSVSVESEQSQENEKIKTVSFHKLFTFADISDVALMIIGTLGALNIGVSMPLMAIIFGDLVDSFGKNQNNTDIVDVVVVGKFVQLISAFIGGFSIAFARGWLLTLVLLTYIPPIAIAGAVTGLTIAKMASRGQSAYAKAVAVVERTIGSIRVVASFTGEKKAISNYNKFLVSAYKSGVHEGLAAGLGVGLIMFILFSSYALAIWYDGKFIMDQGYTGGKVFNVIIAVLGGSMSPGQASPCLSVFGAGQAATFKMFKTINRKPEIDA</sequence>
<evidence type="ECO:0000313" key="7">
    <source>
        <dbReference type="EMBL" id="KAI9180246.1"/>
    </source>
</evidence>
<evidence type="ECO:0000313" key="8">
    <source>
        <dbReference type="Proteomes" id="UP001064489"/>
    </source>
</evidence>
<reference evidence="7" key="1">
    <citation type="journal article" date="2022" name="Plant J.">
        <title>Strategies of tolerance reflected in two North American maple genomes.</title>
        <authorList>
            <person name="McEvoy S.L."/>
            <person name="Sezen U.U."/>
            <person name="Trouern-Trend A."/>
            <person name="McMahon S.M."/>
            <person name="Schaberg P.G."/>
            <person name="Yang J."/>
            <person name="Wegrzyn J.L."/>
            <person name="Swenson N.G."/>
        </authorList>
    </citation>
    <scope>NUCLEOTIDE SEQUENCE</scope>
    <source>
        <strain evidence="7">91603</strain>
    </source>
</reference>
<dbReference type="GO" id="GO:0140359">
    <property type="term" value="F:ABC-type transporter activity"/>
    <property type="evidence" value="ECO:0007669"/>
    <property type="project" value="InterPro"/>
</dbReference>
<keyword evidence="4 5" id="KW-0472">Membrane</keyword>
<keyword evidence="2 5" id="KW-0812">Transmembrane</keyword>
<evidence type="ECO:0000256" key="1">
    <source>
        <dbReference type="ARBA" id="ARBA00004141"/>
    </source>
</evidence>
<name>A0AAD5NRZ8_ACENE</name>
<feature type="domain" description="ABC transmembrane type-1" evidence="6">
    <location>
        <begin position="80"/>
        <end position="247"/>
    </location>
</feature>
<feature type="transmembrane region" description="Helical" evidence="5">
    <location>
        <begin position="102"/>
        <end position="127"/>
    </location>
</feature>
<feature type="transmembrane region" description="Helical" evidence="5">
    <location>
        <begin position="74"/>
        <end position="96"/>
    </location>
</feature>
<dbReference type="GO" id="GO:0005886">
    <property type="term" value="C:plasma membrane"/>
    <property type="evidence" value="ECO:0007669"/>
    <property type="project" value="TreeGrafter"/>
</dbReference>
<dbReference type="InterPro" id="IPR039421">
    <property type="entry name" value="Type_1_exporter"/>
</dbReference>
<proteinExistence type="predicted"/>
<dbReference type="PANTHER" id="PTHR24222:SF63">
    <property type="entry name" value="ATP BINDING CASSETTE SUBFAMILY B"/>
    <property type="match status" value="1"/>
</dbReference>
<dbReference type="SUPFAM" id="SSF90123">
    <property type="entry name" value="ABC transporter transmembrane region"/>
    <property type="match status" value="1"/>
</dbReference>
<dbReference type="AlphaFoldDB" id="A0AAD5NRZ8"/>
<feature type="transmembrane region" description="Helical" evidence="5">
    <location>
        <begin position="34"/>
        <end position="62"/>
    </location>
</feature>
<evidence type="ECO:0000256" key="4">
    <source>
        <dbReference type="ARBA" id="ARBA00023136"/>
    </source>
</evidence>
<evidence type="ECO:0000256" key="2">
    <source>
        <dbReference type="ARBA" id="ARBA00022692"/>
    </source>
</evidence>
<evidence type="ECO:0000256" key="3">
    <source>
        <dbReference type="ARBA" id="ARBA00022989"/>
    </source>
</evidence>
<feature type="transmembrane region" description="Helical" evidence="5">
    <location>
        <begin position="183"/>
        <end position="206"/>
    </location>
</feature>
<accession>A0AAD5NRZ8</accession>